<dbReference type="SUPFAM" id="SSF46955">
    <property type="entry name" value="Putative DNA-binding domain"/>
    <property type="match status" value="1"/>
</dbReference>
<evidence type="ECO:0000313" key="4">
    <source>
        <dbReference type="Proteomes" id="UP000598360"/>
    </source>
</evidence>
<dbReference type="PRINTS" id="PR00040">
    <property type="entry name" value="HTHMERR"/>
</dbReference>
<protein>
    <submittedName>
        <fullName evidence="3">MerR family transcriptional regulator</fullName>
    </submittedName>
</protein>
<evidence type="ECO:0000259" key="2">
    <source>
        <dbReference type="PROSITE" id="PS50937"/>
    </source>
</evidence>
<keyword evidence="1" id="KW-0238">DNA-binding</keyword>
<name>A0A929BA91_9PSEU</name>
<dbReference type="AlphaFoldDB" id="A0A929BA91"/>
<dbReference type="InterPro" id="IPR000551">
    <property type="entry name" value="MerR-type_HTH_dom"/>
</dbReference>
<organism evidence="3 4">
    <name type="scientific">Saccharopolyspora montiporae</name>
    <dbReference type="NCBI Taxonomy" id="2781240"/>
    <lineage>
        <taxon>Bacteria</taxon>
        <taxon>Bacillati</taxon>
        <taxon>Actinomycetota</taxon>
        <taxon>Actinomycetes</taxon>
        <taxon>Pseudonocardiales</taxon>
        <taxon>Pseudonocardiaceae</taxon>
        <taxon>Saccharopolyspora</taxon>
    </lineage>
</organism>
<dbReference type="InterPro" id="IPR047057">
    <property type="entry name" value="MerR_fam"/>
</dbReference>
<dbReference type="SMART" id="SM00422">
    <property type="entry name" value="HTH_MERR"/>
    <property type="match status" value="1"/>
</dbReference>
<dbReference type="EMBL" id="JADEYC010000034">
    <property type="protein sequence ID" value="MBE9376184.1"/>
    <property type="molecule type" value="Genomic_DNA"/>
</dbReference>
<dbReference type="GO" id="GO:0003677">
    <property type="term" value="F:DNA binding"/>
    <property type="evidence" value="ECO:0007669"/>
    <property type="project" value="UniProtKB-KW"/>
</dbReference>
<dbReference type="InterPro" id="IPR009061">
    <property type="entry name" value="DNA-bd_dom_put_sf"/>
</dbReference>
<sequence>MTGDLFTIGQLARTTGLPVKTIRYWSDQGLVPPAGRTAAGYRLYDQAALVRLGFVRTLRDLDLDLATIRRLADRDLALDDVARTHARALDIRIRALQLQRSVLRAVAHRAGTTTEEIALMHKLAALSDTERKRLIHDFIDDTFADLDLGEQFLPLMRAAMPELPEQPSQRQLDAWIELAELVSDPDFRSALRSAAQAQARAVAEVGEPSAQGHQDMAGLLHRRVSEARQTGVAPDSPQAAPVVDELAAAYAEHTGSTDTPAFRQWLADLMDASTDRRYERYWDLLAVINDGPRPDTELSACAEWLTAAPRAGLR</sequence>
<proteinExistence type="predicted"/>
<reference evidence="3" key="1">
    <citation type="submission" date="2020-10" db="EMBL/GenBank/DDBJ databases">
        <title>Diversity and distribution of actinomycetes associated with coral in the coast of Hainan.</title>
        <authorList>
            <person name="Li F."/>
        </authorList>
    </citation>
    <scope>NUCLEOTIDE SEQUENCE</scope>
    <source>
        <strain evidence="3">HNM0983</strain>
    </source>
</reference>
<evidence type="ECO:0000256" key="1">
    <source>
        <dbReference type="ARBA" id="ARBA00023125"/>
    </source>
</evidence>
<evidence type="ECO:0000313" key="3">
    <source>
        <dbReference type="EMBL" id="MBE9376184.1"/>
    </source>
</evidence>
<dbReference type="Pfam" id="PF13411">
    <property type="entry name" value="MerR_1"/>
    <property type="match status" value="1"/>
</dbReference>
<accession>A0A929BA91</accession>
<gene>
    <name evidence="3" type="ORF">IQ251_17175</name>
</gene>
<dbReference type="Gene3D" id="1.10.1660.10">
    <property type="match status" value="1"/>
</dbReference>
<dbReference type="RefSeq" id="WP_193929625.1">
    <property type="nucleotide sequence ID" value="NZ_JADEYC010000034.1"/>
</dbReference>
<feature type="domain" description="HTH merR-type" evidence="2">
    <location>
        <begin position="5"/>
        <end position="74"/>
    </location>
</feature>
<dbReference type="Proteomes" id="UP000598360">
    <property type="component" value="Unassembled WGS sequence"/>
</dbReference>
<dbReference type="GO" id="GO:0003700">
    <property type="term" value="F:DNA-binding transcription factor activity"/>
    <property type="evidence" value="ECO:0007669"/>
    <property type="project" value="InterPro"/>
</dbReference>
<dbReference type="PROSITE" id="PS50937">
    <property type="entry name" value="HTH_MERR_2"/>
    <property type="match status" value="1"/>
</dbReference>
<dbReference type="PANTHER" id="PTHR30204">
    <property type="entry name" value="REDOX-CYCLING DRUG-SENSING TRANSCRIPTIONAL ACTIVATOR SOXR"/>
    <property type="match status" value="1"/>
</dbReference>
<keyword evidence="4" id="KW-1185">Reference proteome</keyword>
<dbReference type="PANTHER" id="PTHR30204:SF93">
    <property type="entry name" value="HTH MERR-TYPE DOMAIN-CONTAINING PROTEIN"/>
    <property type="match status" value="1"/>
</dbReference>
<comment type="caution">
    <text evidence="3">The sequence shown here is derived from an EMBL/GenBank/DDBJ whole genome shotgun (WGS) entry which is preliminary data.</text>
</comment>